<comment type="caution">
    <text evidence="1">The sequence shown here is derived from an EMBL/GenBank/DDBJ whole genome shotgun (WGS) entry which is preliminary data.</text>
</comment>
<sequence>TFQPKIQEKLDEKFFVNGTSSKNPLDVAAQLFRSQSIIEIIDLALSDTKIDALIMDLPSWYFDPEYFIIHDDSFETNILQALSLGHKYKKPLIPIIERAHRPDESNRISRILAKKKVPVFSDPLEFIPLLPKISNYKKKLEK</sequence>
<dbReference type="InterPro" id="IPR016102">
    <property type="entry name" value="Succinyl-CoA_synth-like"/>
</dbReference>
<proteinExistence type="predicted"/>
<reference evidence="1" key="1">
    <citation type="journal article" date="2014" name="Front. Microbiol.">
        <title>High frequency of phylogenetically diverse reductive dehalogenase-homologous genes in deep subseafloor sedimentary metagenomes.</title>
        <authorList>
            <person name="Kawai M."/>
            <person name="Futagami T."/>
            <person name="Toyoda A."/>
            <person name="Takaki Y."/>
            <person name="Nishi S."/>
            <person name="Hori S."/>
            <person name="Arai W."/>
            <person name="Tsubouchi T."/>
            <person name="Morono Y."/>
            <person name="Uchiyama I."/>
            <person name="Ito T."/>
            <person name="Fujiyama A."/>
            <person name="Inagaki F."/>
            <person name="Takami H."/>
        </authorList>
    </citation>
    <scope>NUCLEOTIDE SEQUENCE</scope>
    <source>
        <strain evidence="1">Expedition CK06-06</strain>
    </source>
</reference>
<dbReference type="SUPFAM" id="SSF52210">
    <property type="entry name" value="Succinyl-CoA synthetase domains"/>
    <property type="match status" value="1"/>
</dbReference>
<evidence type="ECO:0000313" key="1">
    <source>
        <dbReference type="EMBL" id="GAG75733.1"/>
    </source>
</evidence>
<dbReference type="Gene3D" id="3.40.50.261">
    <property type="entry name" value="Succinyl-CoA synthetase domains"/>
    <property type="match status" value="1"/>
</dbReference>
<dbReference type="EMBL" id="BART01018548">
    <property type="protein sequence ID" value="GAG75733.1"/>
    <property type="molecule type" value="Genomic_DNA"/>
</dbReference>
<protein>
    <submittedName>
        <fullName evidence="1">Uncharacterized protein</fullName>
    </submittedName>
</protein>
<organism evidence="1">
    <name type="scientific">marine sediment metagenome</name>
    <dbReference type="NCBI Taxonomy" id="412755"/>
    <lineage>
        <taxon>unclassified sequences</taxon>
        <taxon>metagenomes</taxon>
        <taxon>ecological metagenomes</taxon>
    </lineage>
</organism>
<name>X1ATX2_9ZZZZ</name>
<dbReference type="AlphaFoldDB" id="X1ATX2"/>
<feature type="non-terminal residue" evidence="1">
    <location>
        <position position="1"/>
    </location>
</feature>
<gene>
    <name evidence="1" type="ORF">S01H4_34985</name>
</gene>
<accession>X1ATX2</accession>